<keyword evidence="2" id="KW-1185">Reference proteome</keyword>
<dbReference type="STRING" id="247633.GP2143_02359"/>
<protein>
    <submittedName>
        <fullName evidence="1">Uncharacterized protein</fullName>
    </submittedName>
</protein>
<accession>A0YE93</accession>
<sequence length="207" mass="23093">MYSGRIQREKGWSAIYHLLLNGHAARSGGLLVSILRIRKSADRLLSGNQTQQNCAKSKGMSIDCDLRLVFYYSDDIAIQASKGTFKSIKTPMPRGNSPRHVVNDGTIWTCIKTSGRMMGSRLNGKDCPMAKYVNYQNSRLTINSHRLSRATVTDVGEIIRAMECHSEATLSAPLGSTKVLDELTFIQQHAIWQAVQPIAERRRAGRQ</sequence>
<dbReference type="EMBL" id="AAVT01000006">
    <property type="protein sequence ID" value="EAW30729.1"/>
    <property type="molecule type" value="Genomic_DNA"/>
</dbReference>
<dbReference type="AlphaFoldDB" id="A0YE93"/>
<name>A0YE93_9GAMM</name>
<proteinExistence type="predicted"/>
<evidence type="ECO:0000313" key="2">
    <source>
        <dbReference type="Proteomes" id="UP000004931"/>
    </source>
</evidence>
<reference evidence="1 2" key="1">
    <citation type="journal article" date="2010" name="J. Bacteriol.">
        <title>Genome sequence of the oligotrophic marine Gammaproteobacterium HTCC2143, isolated from the Oregon Coast.</title>
        <authorList>
            <person name="Oh H.M."/>
            <person name="Kang I."/>
            <person name="Ferriera S."/>
            <person name="Giovannoni S.J."/>
            <person name="Cho J.C."/>
        </authorList>
    </citation>
    <scope>NUCLEOTIDE SEQUENCE [LARGE SCALE GENOMIC DNA]</scope>
    <source>
        <strain evidence="1 2">HTCC2143</strain>
    </source>
</reference>
<evidence type="ECO:0000313" key="1">
    <source>
        <dbReference type="EMBL" id="EAW30729.1"/>
    </source>
</evidence>
<organism evidence="1 2">
    <name type="scientific">marine gamma proteobacterium HTCC2143</name>
    <dbReference type="NCBI Taxonomy" id="247633"/>
    <lineage>
        <taxon>Bacteria</taxon>
        <taxon>Pseudomonadati</taxon>
        <taxon>Pseudomonadota</taxon>
        <taxon>Gammaproteobacteria</taxon>
        <taxon>Cellvibrionales</taxon>
        <taxon>Spongiibacteraceae</taxon>
        <taxon>BD1-7 clade</taxon>
    </lineage>
</organism>
<gene>
    <name evidence="1" type="ORF">GP2143_02359</name>
</gene>
<comment type="caution">
    <text evidence="1">The sequence shown here is derived from an EMBL/GenBank/DDBJ whole genome shotgun (WGS) entry which is preliminary data.</text>
</comment>
<dbReference type="Proteomes" id="UP000004931">
    <property type="component" value="Unassembled WGS sequence"/>
</dbReference>